<dbReference type="Proteomes" id="UP000252585">
    <property type="component" value="Unassembled WGS sequence"/>
</dbReference>
<feature type="transmembrane region" description="Helical" evidence="1">
    <location>
        <begin position="62"/>
        <end position="86"/>
    </location>
</feature>
<keyword evidence="1" id="KW-1133">Transmembrane helix</keyword>
<feature type="transmembrane region" description="Helical" evidence="1">
    <location>
        <begin position="98"/>
        <end position="116"/>
    </location>
</feature>
<keyword evidence="1" id="KW-0472">Membrane</keyword>
<name>A0A368XDB8_9BACI</name>
<dbReference type="RefSeq" id="WP_114353500.1">
    <property type="nucleotide sequence ID" value="NZ_QPJJ01000010.1"/>
</dbReference>
<comment type="caution">
    <text evidence="2">The sequence shown here is derived from an EMBL/GenBank/DDBJ whole genome shotgun (WGS) entry which is preliminary data.</text>
</comment>
<keyword evidence="1" id="KW-0812">Transmembrane</keyword>
<organism evidence="2 3">
    <name type="scientific">Saliterribacillus persicus</name>
    <dbReference type="NCBI Taxonomy" id="930114"/>
    <lineage>
        <taxon>Bacteria</taxon>
        <taxon>Bacillati</taxon>
        <taxon>Bacillota</taxon>
        <taxon>Bacilli</taxon>
        <taxon>Bacillales</taxon>
        <taxon>Bacillaceae</taxon>
        <taxon>Saliterribacillus</taxon>
    </lineage>
</organism>
<reference evidence="2 3" key="1">
    <citation type="submission" date="2018-07" db="EMBL/GenBank/DDBJ databases">
        <title>Genomic Encyclopedia of Type Strains, Phase IV (KMG-IV): sequencing the most valuable type-strain genomes for metagenomic binning, comparative biology and taxonomic classification.</title>
        <authorList>
            <person name="Goeker M."/>
        </authorList>
    </citation>
    <scope>NUCLEOTIDE SEQUENCE [LARGE SCALE GENOMIC DNA]</scope>
    <source>
        <strain evidence="2 3">DSM 27696</strain>
    </source>
</reference>
<feature type="transmembrane region" description="Helical" evidence="1">
    <location>
        <begin position="7"/>
        <end position="29"/>
    </location>
</feature>
<protein>
    <submittedName>
        <fullName evidence="2">Uncharacterized protein</fullName>
    </submittedName>
</protein>
<evidence type="ECO:0000256" key="1">
    <source>
        <dbReference type="SAM" id="Phobius"/>
    </source>
</evidence>
<sequence length="125" mass="13919">MFDAKGFIQALGISILLTVIVSFIIGTIQALAMEWTIIISFLVSYISIGIFGPMWNRKAPYFAAFLGGITLTVINFLFSIFVLRIPVFLNPDVVRDNLTASTVVALITAIIFIQILKRKEQNAYD</sequence>
<proteinExistence type="predicted"/>
<dbReference type="OrthoDB" id="2735017at2"/>
<dbReference type="AlphaFoldDB" id="A0A368XDB8"/>
<evidence type="ECO:0000313" key="3">
    <source>
        <dbReference type="Proteomes" id="UP000252585"/>
    </source>
</evidence>
<dbReference type="EMBL" id="QPJJ01000010">
    <property type="protein sequence ID" value="RCW65835.1"/>
    <property type="molecule type" value="Genomic_DNA"/>
</dbReference>
<gene>
    <name evidence="2" type="ORF">DFR57_11052</name>
</gene>
<evidence type="ECO:0000313" key="2">
    <source>
        <dbReference type="EMBL" id="RCW65835.1"/>
    </source>
</evidence>
<accession>A0A368XDB8</accession>
<feature type="transmembrane region" description="Helical" evidence="1">
    <location>
        <begin position="35"/>
        <end position="55"/>
    </location>
</feature>
<keyword evidence="3" id="KW-1185">Reference proteome</keyword>